<comment type="caution">
    <text evidence="1">The sequence shown here is derived from an EMBL/GenBank/DDBJ whole genome shotgun (WGS) entry which is preliminary data.</text>
</comment>
<organism evidence="1 2">
    <name type="scientific">Guptibacillus hwajinpoensis</name>
    <dbReference type="NCBI Taxonomy" id="208199"/>
    <lineage>
        <taxon>Bacteria</taxon>
        <taxon>Bacillati</taxon>
        <taxon>Bacillota</taxon>
        <taxon>Bacilli</taxon>
        <taxon>Bacillales</taxon>
        <taxon>Guptibacillaceae</taxon>
        <taxon>Guptibacillus</taxon>
    </lineage>
</organism>
<dbReference type="Proteomes" id="UP000447833">
    <property type="component" value="Unassembled WGS sequence"/>
</dbReference>
<protein>
    <submittedName>
        <fullName evidence="1">Uncharacterized protein</fullName>
    </submittedName>
</protein>
<sequence>MDFKKGEVLSFEEILVKVVEINIDSVVFEVLSSGYEEDEGDLMEVPNWYLKANQDELKR</sequence>
<dbReference type="EMBL" id="WMEY01000002">
    <property type="protein sequence ID" value="MYL63469.1"/>
    <property type="molecule type" value="Genomic_DNA"/>
</dbReference>
<name>A0A845EY64_9BACL</name>
<reference evidence="1 2" key="1">
    <citation type="submission" date="2019-11" db="EMBL/GenBank/DDBJ databases">
        <title>Genome sequences of 17 halophilic strains isolated from different environments.</title>
        <authorList>
            <person name="Furrow R.E."/>
        </authorList>
    </citation>
    <scope>NUCLEOTIDE SEQUENCE [LARGE SCALE GENOMIC DNA]</scope>
    <source>
        <strain evidence="1 2">22506_14_FS</strain>
    </source>
</reference>
<dbReference type="AlphaFoldDB" id="A0A845EY64"/>
<accession>A0A845EY64</accession>
<evidence type="ECO:0000313" key="2">
    <source>
        <dbReference type="Proteomes" id="UP000447833"/>
    </source>
</evidence>
<evidence type="ECO:0000313" key="1">
    <source>
        <dbReference type="EMBL" id="MYL63469.1"/>
    </source>
</evidence>
<gene>
    <name evidence="1" type="ORF">GLW07_08900</name>
</gene>
<proteinExistence type="predicted"/>
<dbReference type="RefSeq" id="WP_160919062.1">
    <property type="nucleotide sequence ID" value="NZ_WMEY01000002.1"/>
</dbReference>